<keyword evidence="2" id="KW-1185">Reference proteome</keyword>
<evidence type="ECO:0000313" key="1">
    <source>
        <dbReference type="EMBL" id="NYD50769.1"/>
    </source>
</evidence>
<dbReference type="AlphaFoldDB" id="A0A7Y9JKS9"/>
<evidence type="ECO:0000313" key="2">
    <source>
        <dbReference type="Proteomes" id="UP000529783"/>
    </source>
</evidence>
<gene>
    <name evidence="1" type="ORF">BJY14_006752</name>
</gene>
<sequence>MTGRDDPRLGVINRLVAELSTFLQEPIELVEPTDNCFLEDEGLEFCVNIRSAPPQGNGFQLCWEGIMGGQLVQDGNSDVSVTLFLYSRNRRLGMMEDREGSGLEIDYEGSPENGGCWGNPRWLADEFGEFLAYESYGDAE</sequence>
<organism evidence="1 2">
    <name type="scientific">Actinomadura luteofluorescens</name>
    <dbReference type="NCBI Taxonomy" id="46163"/>
    <lineage>
        <taxon>Bacteria</taxon>
        <taxon>Bacillati</taxon>
        <taxon>Actinomycetota</taxon>
        <taxon>Actinomycetes</taxon>
        <taxon>Streptosporangiales</taxon>
        <taxon>Thermomonosporaceae</taxon>
        <taxon>Actinomadura</taxon>
    </lineage>
</organism>
<reference evidence="1 2" key="1">
    <citation type="submission" date="2020-07" db="EMBL/GenBank/DDBJ databases">
        <title>Sequencing the genomes of 1000 actinobacteria strains.</title>
        <authorList>
            <person name="Klenk H.-P."/>
        </authorList>
    </citation>
    <scope>NUCLEOTIDE SEQUENCE [LARGE SCALE GENOMIC DNA]</scope>
    <source>
        <strain evidence="1 2">DSM 40398</strain>
    </source>
</reference>
<protein>
    <submittedName>
        <fullName evidence="1">Uncharacterized protein</fullName>
    </submittedName>
</protein>
<comment type="caution">
    <text evidence="1">The sequence shown here is derived from an EMBL/GenBank/DDBJ whole genome shotgun (WGS) entry which is preliminary data.</text>
</comment>
<dbReference type="EMBL" id="JACCBA010000001">
    <property type="protein sequence ID" value="NYD50769.1"/>
    <property type="molecule type" value="Genomic_DNA"/>
</dbReference>
<name>A0A7Y9JKS9_9ACTN</name>
<dbReference type="RefSeq" id="WP_179847273.1">
    <property type="nucleotide sequence ID" value="NZ_JACCBA010000001.1"/>
</dbReference>
<accession>A0A7Y9JKS9</accession>
<dbReference type="Proteomes" id="UP000529783">
    <property type="component" value="Unassembled WGS sequence"/>
</dbReference>
<proteinExistence type="predicted"/>